<feature type="region of interest" description="Disordered" evidence="1">
    <location>
        <begin position="96"/>
        <end position="214"/>
    </location>
</feature>
<dbReference type="RefSeq" id="XP_013892218.1">
    <property type="nucleotide sequence ID" value="XM_014036764.1"/>
</dbReference>
<organism evidence="2 3">
    <name type="scientific">Monoraphidium neglectum</name>
    <dbReference type="NCBI Taxonomy" id="145388"/>
    <lineage>
        <taxon>Eukaryota</taxon>
        <taxon>Viridiplantae</taxon>
        <taxon>Chlorophyta</taxon>
        <taxon>core chlorophytes</taxon>
        <taxon>Chlorophyceae</taxon>
        <taxon>CS clade</taxon>
        <taxon>Sphaeropleales</taxon>
        <taxon>Selenastraceae</taxon>
        <taxon>Monoraphidium</taxon>
    </lineage>
</organism>
<dbReference type="GeneID" id="25732360"/>
<sequence length="254" mass="25913">MAQRQPQQAPVRKRITPQLVHPLDPGDASPADAAGAVSSAVSVWRIAPAVAPADPDAFSKLGPGRRIYVDLEACGHIADWRALLRKRGVSLKAQQQGVIEAQEHHQQQQQGQQNPLQPAPTGLASPRGAAISSDEEGDDARSDSEGSGSGGRDAEQGSAEEDGEGSGDSSSGQDSDSDPAGAAAGGEGAGAAAAAGGGAGADKGGRKRGKGGGEYLKEGFVAYDDDFIDDSEVVMYKGSKRAKAKYSGFFVSTV</sequence>
<proteinExistence type="predicted"/>
<protein>
    <recommendedName>
        <fullName evidence="4">Hpc2-related domain-containing protein</fullName>
    </recommendedName>
</protein>
<evidence type="ECO:0000313" key="2">
    <source>
        <dbReference type="EMBL" id="KIY93198.1"/>
    </source>
</evidence>
<name>A0A0D2KB68_9CHLO</name>
<dbReference type="Proteomes" id="UP000054498">
    <property type="component" value="Unassembled WGS sequence"/>
</dbReference>
<evidence type="ECO:0000313" key="3">
    <source>
        <dbReference type="Proteomes" id="UP000054498"/>
    </source>
</evidence>
<evidence type="ECO:0000256" key="1">
    <source>
        <dbReference type="SAM" id="MobiDB-lite"/>
    </source>
</evidence>
<gene>
    <name evidence="2" type="ORF">MNEG_14766</name>
</gene>
<dbReference type="KEGG" id="mng:MNEG_14766"/>
<feature type="region of interest" description="Disordered" evidence="1">
    <location>
        <begin position="1"/>
        <end position="33"/>
    </location>
</feature>
<dbReference type="EMBL" id="KK104964">
    <property type="protein sequence ID" value="KIY93198.1"/>
    <property type="molecule type" value="Genomic_DNA"/>
</dbReference>
<feature type="compositionally biased region" description="Gly residues" evidence="1">
    <location>
        <begin position="183"/>
        <end position="202"/>
    </location>
</feature>
<evidence type="ECO:0008006" key="4">
    <source>
        <dbReference type="Google" id="ProtNLM"/>
    </source>
</evidence>
<dbReference type="AlphaFoldDB" id="A0A0D2KB68"/>
<reference evidence="2 3" key="1">
    <citation type="journal article" date="2013" name="BMC Genomics">
        <title>Reconstruction of the lipid metabolism for the microalga Monoraphidium neglectum from its genome sequence reveals characteristics suitable for biofuel production.</title>
        <authorList>
            <person name="Bogen C."/>
            <person name="Al-Dilaimi A."/>
            <person name="Albersmeier A."/>
            <person name="Wichmann J."/>
            <person name="Grundmann M."/>
            <person name="Rupp O."/>
            <person name="Lauersen K.J."/>
            <person name="Blifernez-Klassen O."/>
            <person name="Kalinowski J."/>
            <person name="Goesmann A."/>
            <person name="Mussgnug J.H."/>
            <person name="Kruse O."/>
        </authorList>
    </citation>
    <scope>NUCLEOTIDE SEQUENCE [LARGE SCALE GENOMIC DNA]</scope>
    <source>
        <strain evidence="2 3">SAG 48.87</strain>
    </source>
</reference>
<accession>A0A0D2KB68</accession>
<keyword evidence="3" id="KW-1185">Reference proteome</keyword>
<feature type="compositionally biased region" description="Low complexity" evidence="1">
    <location>
        <begin position="167"/>
        <end position="182"/>
    </location>
</feature>